<name>A0A650CF89_SULOH</name>
<dbReference type="GeneID" id="42800365"/>
<dbReference type="RefSeq" id="WP_156014000.1">
    <property type="nucleotide sequence ID" value="NZ_CP045484.1"/>
</dbReference>
<dbReference type="EMBL" id="JACHFY010000014">
    <property type="protein sequence ID" value="MBB5254355.1"/>
    <property type="molecule type" value="Genomic_DNA"/>
</dbReference>
<dbReference type="Proteomes" id="UP000427373">
    <property type="component" value="Chromosome"/>
</dbReference>
<protein>
    <submittedName>
        <fullName evidence="2">Uncharacterized protein</fullName>
    </submittedName>
</protein>
<evidence type="ECO:0000313" key="4">
    <source>
        <dbReference type="Proteomes" id="UP000582213"/>
    </source>
</evidence>
<reference evidence="1 4" key="2">
    <citation type="submission" date="2020-08" db="EMBL/GenBank/DDBJ databases">
        <title>Genomic Encyclopedia of Type Strains, Phase IV (KMG-IV): sequencing the most valuable type-strain genomes for metagenomic binning, comparative biology and taxonomic classification.</title>
        <authorList>
            <person name="Goeker M."/>
        </authorList>
    </citation>
    <scope>NUCLEOTIDE SEQUENCE [LARGE SCALE GENOMIC DNA]</scope>
    <source>
        <strain evidence="1 4">DSM 12421</strain>
    </source>
</reference>
<reference evidence="2 3" key="1">
    <citation type="submission" date="2019-10" db="EMBL/GenBank/DDBJ databases">
        <title>Genome Sequences from Six Type Strain Members of the Archaeal Family Sulfolobaceae: Acidianus ambivalens, Acidianus infernus, Metallosphaera prunae, Stygiolobus azoricus, Sulfolobus metallicus, and Sulfurisphaera ohwakuensis.</title>
        <authorList>
            <person name="Counts J.A."/>
            <person name="Kelly R.M."/>
        </authorList>
    </citation>
    <scope>NUCLEOTIDE SEQUENCE [LARGE SCALE GENOMIC DNA]</scope>
    <source>
        <strain evidence="2 3">TA-1</strain>
    </source>
</reference>
<evidence type="ECO:0000313" key="3">
    <source>
        <dbReference type="Proteomes" id="UP000427373"/>
    </source>
</evidence>
<gene>
    <name evidence="2" type="ORF">D1869_03920</name>
    <name evidence="1" type="ORF">HNQ62_002129</name>
</gene>
<dbReference type="Proteomes" id="UP000582213">
    <property type="component" value="Unassembled WGS sequence"/>
</dbReference>
<evidence type="ECO:0000313" key="2">
    <source>
        <dbReference type="EMBL" id="QGR16442.1"/>
    </source>
</evidence>
<dbReference type="OrthoDB" id="38888at2157"/>
<dbReference type="KEGG" id="soh:D1869_03920"/>
<organism evidence="2 3">
    <name type="scientific">Sulfurisphaera ohwakuensis</name>
    <dbReference type="NCBI Taxonomy" id="69656"/>
    <lineage>
        <taxon>Archaea</taxon>
        <taxon>Thermoproteota</taxon>
        <taxon>Thermoprotei</taxon>
        <taxon>Sulfolobales</taxon>
        <taxon>Sulfolobaceae</taxon>
        <taxon>Sulfurisphaera</taxon>
    </lineage>
</organism>
<proteinExistence type="predicted"/>
<keyword evidence="3" id="KW-1185">Reference proteome</keyword>
<accession>A0A650CF89</accession>
<evidence type="ECO:0000313" key="1">
    <source>
        <dbReference type="EMBL" id="MBB5254355.1"/>
    </source>
</evidence>
<dbReference type="AlphaFoldDB" id="A0A650CF89"/>
<dbReference type="EMBL" id="CP045484">
    <property type="protein sequence ID" value="QGR16442.1"/>
    <property type="molecule type" value="Genomic_DNA"/>
</dbReference>
<sequence length="240" mass="27237">MSENLKGLCTRASYLGYFGSYGKKDYVEGLSDINVVAISEDKTLLLELASEGFSPVVLSKEQLENLCKEGDPLCLYIMKSEPICGELPNVKFVKTEKSCERLGKAVIALYIISLLAFFRGDEKSSLENSYRTLRTLIQWRSCIENYDIPLSADEVEKNCELLGLNFCQTFKDLLLLRRFNAPLTLWSLDKIAEAISIFMKIVKASKIYEETKGDVFKISVREDGFIIEKSNKEKVFIPFT</sequence>